<sequence>MAKRGRPPLPKRPLQVEGDPSLNNQPAISNPPAKKTQASNEITAELTTLAAAGSKGLDIAVVTGNKSLDIAAAAGNKSLDIANGTPRRSPRVQNTAPLEVQDVEPICENLEATESDEEHLNAFEKRKGLEETLSSTSMEQKLDKLIQLMGAQARTTEALFSKVSDWCFSTQTTGLYDSRPEMRNDKYKNMNVDSQKKIEDLNDENNELRRKLETALAKLEGYEKGQLVLTQSIDKVKDAFLVSNVTRSTEIVSGLSSAREILSQFAAPTGLTAANRQATTKRRIVRRAPKKGTDKVVSTGNVLK</sequence>
<evidence type="ECO:0000313" key="4">
    <source>
        <dbReference type="Proteomes" id="UP001417504"/>
    </source>
</evidence>
<gene>
    <name evidence="3" type="ORF">Sjap_007848</name>
</gene>
<dbReference type="Proteomes" id="UP001417504">
    <property type="component" value="Unassembled WGS sequence"/>
</dbReference>
<feature type="region of interest" description="Disordered" evidence="2">
    <location>
        <begin position="1"/>
        <end position="40"/>
    </location>
</feature>
<keyword evidence="4" id="KW-1185">Reference proteome</keyword>
<dbReference type="PANTHER" id="PTHR38936:SF1">
    <property type="entry name" value="DUF641 DOMAIN-CONTAINING PROTEIN"/>
    <property type="match status" value="1"/>
</dbReference>
<dbReference type="EMBL" id="JBBNAE010000003">
    <property type="protein sequence ID" value="KAK9137254.1"/>
    <property type="molecule type" value="Genomic_DNA"/>
</dbReference>
<feature type="coiled-coil region" evidence="1">
    <location>
        <begin position="184"/>
        <end position="225"/>
    </location>
</feature>
<keyword evidence="1" id="KW-0175">Coiled coil</keyword>
<proteinExistence type="predicted"/>
<evidence type="ECO:0000256" key="2">
    <source>
        <dbReference type="SAM" id="MobiDB-lite"/>
    </source>
</evidence>
<organism evidence="3 4">
    <name type="scientific">Stephania japonica</name>
    <dbReference type="NCBI Taxonomy" id="461633"/>
    <lineage>
        <taxon>Eukaryota</taxon>
        <taxon>Viridiplantae</taxon>
        <taxon>Streptophyta</taxon>
        <taxon>Embryophyta</taxon>
        <taxon>Tracheophyta</taxon>
        <taxon>Spermatophyta</taxon>
        <taxon>Magnoliopsida</taxon>
        <taxon>Ranunculales</taxon>
        <taxon>Menispermaceae</taxon>
        <taxon>Menispermoideae</taxon>
        <taxon>Cissampelideae</taxon>
        <taxon>Stephania</taxon>
    </lineage>
</organism>
<protein>
    <submittedName>
        <fullName evidence="3">Uncharacterized protein</fullName>
    </submittedName>
</protein>
<dbReference type="AlphaFoldDB" id="A0AAP0JNZ9"/>
<accession>A0AAP0JNZ9</accession>
<reference evidence="3 4" key="1">
    <citation type="submission" date="2024-01" db="EMBL/GenBank/DDBJ databases">
        <title>Genome assemblies of Stephania.</title>
        <authorList>
            <person name="Yang L."/>
        </authorList>
    </citation>
    <scope>NUCLEOTIDE SEQUENCE [LARGE SCALE GENOMIC DNA]</scope>
    <source>
        <strain evidence="3">QJT</strain>
        <tissue evidence="3">Leaf</tissue>
    </source>
</reference>
<evidence type="ECO:0000256" key="1">
    <source>
        <dbReference type="SAM" id="Coils"/>
    </source>
</evidence>
<comment type="caution">
    <text evidence="3">The sequence shown here is derived from an EMBL/GenBank/DDBJ whole genome shotgun (WGS) entry which is preliminary data.</text>
</comment>
<name>A0AAP0JNZ9_9MAGN</name>
<dbReference type="PANTHER" id="PTHR38936">
    <property type="entry name" value="TITIN-LIKE ISOFORM X2"/>
    <property type="match status" value="1"/>
</dbReference>
<evidence type="ECO:0000313" key="3">
    <source>
        <dbReference type="EMBL" id="KAK9137254.1"/>
    </source>
</evidence>